<evidence type="ECO:0000256" key="1">
    <source>
        <dbReference type="PROSITE-ProRule" id="PRU00182"/>
    </source>
</evidence>
<protein>
    <submittedName>
        <fullName evidence="2">RNA-binding S4 domain-containing protein</fullName>
    </submittedName>
</protein>
<comment type="caution">
    <text evidence="2">The sequence shown here is derived from an EMBL/GenBank/DDBJ whole genome shotgun (WGS) entry which is preliminary data.</text>
</comment>
<name>A0ABP8W565_9ACTN</name>
<reference evidence="3" key="1">
    <citation type="journal article" date="2019" name="Int. J. Syst. Evol. Microbiol.">
        <title>The Global Catalogue of Microorganisms (GCM) 10K type strain sequencing project: providing services to taxonomists for standard genome sequencing and annotation.</title>
        <authorList>
            <consortium name="The Broad Institute Genomics Platform"/>
            <consortium name="The Broad Institute Genome Sequencing Center for Infectious Disease"/>
            <person name="Wu L."/>
            <person name="Ma J."/>
        </authorList>
    </citation>
    <scope>NUCLEOTIDE SEQUENCE [LARGE SCALE GENOMIC DNA]</scope>
    <source>
        <strain evidence="3">JCM 18127</strain>
    </source>
</reference>
<dbReference type="RefSeq" id="WP_345264386.1">
    <property type="nucleotide sequence ID" value="NZ_BAABIM010000001.1"/>
</dbReference>
<gene>
    <name evidence="2" type="ORF">GCM10023226_15820</name>
</gene>
<evidence type="ECO:0000313" key="3">
    <source>
        <dbReference type="Proteomes" id="UP001500621"/>
    </source>
</evidence>
<keyword evidence="3" id="KW-1185">Reference proteome</keyword>
<dbReference type="Pfam" id="PF13275">
    <property type="entry name" value="S4_2"/>
    <property type="match status" value="1"/>
</dbReference>
<organism evidence="2 3">
    <name type="scientific">Nocardioides nanhaiensis</name>
    <dbReference type="NCBI Taxonomy" id="1476871"/>
    <lineage>
        <taxon>Bacteria</taxon>
        <taxon>Bacillati</taxon>
        <taxon>Actinomycetota</taxon>
        <taxon>Actinomycetes</taxon>
        <taxon>Propionibacteriales</taxon>
        <taxon>Nocardioidaceae</taxon>
        <taxon>Nocardioides</taxon>
    </lineage>
</organism>
<dbReference type="CDD" id="cd00165">
    <property type="entry name" value="S4"/>
    <property type="match status" value="1"/>
</dbReference>
<dbReference type="Gene3D" id="3.10.290.10">
    <property type="entry name" value="RNA-binding S4 domain"/>
    <property type="match status" value="1"/>
</dbReference>
<accession>A0ABP8W565</accession>
<dbReference type="EMBL" id="BAABIM010000001">
    <property type="protein sequence ID" value="GAA4679299.1"/>
    <property type="molecule type" value="Genomic_DNA"/>
</dbReference>
<proteinExistence type="predicted"/>
<dbReference type="InterPro" id="IPR036986">
    <property type="entry name" value="S4_RNA-bd_sf"/>
</dbReference>
<sequence>MAGVSDPTNVTISDENIKLGQFLKLANLVESGSQAKELLAGGVVKVNGVSETRRGRQLAVGDVVSVAAASARVVDETTPDDFPW</sequence>
<dbReference type="SUPFAM" id="SSF55174">
    <property type="entry name" value="Alpha-L RNA-binding motif"/>
    <property type="match status" value="1"/>
</dbReference>
<dbReference type="Proteomes" id="UP001500621">
    <property type="component" value="Unassembled WGS sequence"/>
</dbReference>
<evidence type="ECO:0000313" key="2">
    <source>
        <dbReference type="EMBL" id="GAA4679299.1"/>
    </source>
</evidence>
<dbReference type="PROSITE" id="PS50889">
    <property type="entry name" value="S4"/>
    <property type="match status" value="1"/>
</dbReference>
<keyword evidence="1" id="KW-0694">RNA-binding</keyword>